<name>A0AAP2FLL2_KLEOX</name>
<proteinExistence type="predicted"/>
<gene>
    <name evidence="1" type="ORF">J7S78_13360</name>
</gene>
<evidence type="ECO:0000313" key="1">
    <source>
        <dbReference type="EMBL" id="MBQ0600779.1"/>
    </source>
</evidence>
<dbReference type="Proteomes" id="UP000673434">
    <property type="component" value="Unassembled WGS sequence"/>
</dbReference>
<reference evidence="1 2" key="1">
    <citation type="submission" date="2021-03" db="EMBL/GenBank/DDBJ databases">
        <authorList>
            <person name="Stanton E."/>
        </authorList>
    </citation>
    <scope>NUCLEOTIDE SEQUENCE [LARGE SCALE GENOMIC DNA]</scope>
    <source>
        <strain evidence="1 2">2020EL-00037</strain>
    </source>
</reference>
<accession>A0AAP2FLL2</accession>
<organism evidence="1 2">
    <name type="scientific">Klebsiella oxytoca</name>
    <dbReference type="NCBI Taxonomy" id="571"/>
    <lineage>
        <taxon>Bacteria</taxon>
        <taxon>Pseudomonadati</taxon>
        <taxon>Pseudomonadota</taxon>
        <taxon>Gammaproteobacteria</taxon>
        <taxon>Enterobacterales</taxon>
        <taxon>Enterobacteriaceae</taxon>
        <taxon>Klebsiella/Raoultella group</taxon>
        <taxon>Klebsiella</taxon>
    </lineage>
</organism>
<dbReference type="RefSeq" id="WP_210846187.1">
    <property type="nucleotide sequence ID" value="NZ_JAGKON010000013.1"/>
</dbReference>
<comment type="caution">
    <text evidence="1">The sequence shown here is derived from an EMBL/GenBank/DDBJ whole genome shotgun (WGS) entry which is preliminary data.</text>
</comment>
<dbReference type="AlphaFoldDB" id="A0AAP2FLL2"/>
<protein>
    <submittedName>
        <fullName evidence="1">Uncharacterized protein</fullName>
    </submittedName>
</protein>
<keyword evidence="2" id="KW-1185">Reference proteome</keyword>
<sequence length="166" mass="18237">MNLPNVVFVSLTNGDEILCVNGALIVQSESDCSSHGVHETATILAKALGVKLVEYNNTPVPDYDDWTNEDVLNSLPDLPFTCGECGRIYEDSAVCMSDDCPSHTKLVSVVSENRFNNVVKFLMNSYQLTKEEAEDFADRGNYSYVLSGNLASAHYFEKKKAALRAG</sequence>
<evidence type="ECO:0000313" key="2">
    <source>
        <dbReference type="Proteomes" id="UP000673434"/>
    </source>
</evidence>
<dbReference type="EMBL" id="JAGKON010000013">
    <property type="protein sequence ID" value="MBQ0600779.1"/>
    <property type="molecule type" value="Genomic_DNA"/>
</dbReference>